<reference evidence="1 2" key="1">
    <citation type="journal article" date="2018" name="Elife">
        <title>Discovery and characterization of a prevalent human gut bacterial enzyme sufficient for the inactivation of a family of plant toxins.</title>
        <authorList>
            <person name="Koppel N."/>
            <person name="Bisanz J.E."/>
            <person name="Pandelia M.E."/>
            <person name="Turnbaugh P.J."/>
            <person name="Balskus E.P."/>
        </authorList>
    </citation>
    <scope>NUCLEOTIDE SEQUENCE [LARGE SCALE GENOMIC DNA]</scope>
    <source>
        <strain evidence="2">anaerobia AP69FAA</strain>
    </source>
</reference>
<protein>
    <submittedName>
        <fullName evidence="1">Uncharacterized protein</fullName>
    </submittedName>
</protein>
<comment type="caution">
    <text evidence="1">The sequence shown here is derived from an EMBL/GenBank/DDBJ whole genome shotgun (WGS) entry which is preliminary data.</text>
</comment>
<gene>
    <name evidence="1" type="ORF">C1880_08340</name>
</gene>
<dbReference type="AlphaFoldDB" id="A0A369L694"/>
<dbReference type="RefSeq" id="WP_114621084.1">
    <property type="nucleotide sequence ID" value="NZ_PPTP01000007.1"/>
</dbReference>
<name>A0A369L694_9ACTN</name>
<dbReference type="OrthoDB" id="3183968at2"/>
<evidence type="ECO:0000313" key="1">
    <source>
        <dbReference type="EMBL" id="RDB54844.1"/>
    </source>
</evidence>
<accession>A0A369L694</accession>
<proteinExistence type="predicted"/>
<dbReference type="Proteomes" id="UP000253792">
    <property type="component" value="Unassembled WGS sequence"/>
</dbReference>
<sequence>MSKRKRIIALLVGVIFLAGTAGTLAWLSVTGVLVNQFGIGSVTPSVQETLSGNVKSNVKAENTGTAPAYIRAAVDIYWQDATSGARLWEEPQAGTDYEIAWSVADASGANSASSWVKASDGFYYWTSPVAPNKETDVLIASVAEFKATEGRNLVVDVSTQAVQSAPDEAVHEAWGCTVQDGVLIPPYANGGA</sequence>
<organism evidence="1 2">
    <name type="scientific">Senegalimassilia anaerobia</name>
    <dbReference type="NCBI Taxonomy" id="1473216"/>
    <lineage>
        <taxon>Bacteria</taxon>
        <taxon>Bacillati</taxon>
        <taxon>Actinomycetota</taxon>
        <taxon>Coriobacteriia</taxon>
        <taxon>Coriobacteriales</taxon>
        <taxon>Coriobacteriaceae</taxon>
        <taxon>Senegalimassilia</taxon>
    </lineage>
</organism>
<keyword evidence="2" id="KW-1185">Reference proteome</keyword>
<dbReference type="EMBL" id="PPTP01000007">
    <property type="protein sequence ID" value="RDB54844.1"/>
    <property type="molecule type" value="Genomic_DNA"/>
</dbReference>
<evidence type="ECO:0000313" key="2">
    <source>
        <dbReference type="Proteomes" id="UP000253792"/>
    </source>
</evidence>